<dbReference type="OrthoDB" id="10057117at2759"/>
<dbReference type="EMBL" id="CAJNOQ010008527">
    <property type="protein sequence ID" value="CAF1199439.1"/>
    <property type="molecule type" value="Genomic_DNA"/>
</dbReference>
<reference evidence="1" key="1">
    <citation type="submission" date="2021-02" db="EMBL/GenBank/DDBJ databases">
        <authorList>
            <person name="Nowell W R."/>
        </authorList>
    </citation>
    <scope>NUCLEOTIDE SEQUENCE</scope>
</reference>
<proteinExistence type="predicted"/>
<comment type="caution">
    <text evidence="1">The sequence shown here is derived from an EMBL/GenBank/DDBJ whole genome shotgun (WGS) entry which is preliminary data.</text>
</comment>
<dbReference type="Proteomes" id="UP000681722">
    <property type="component" value="Unassembled WGS sequence"/>
</dbReference>
<dbReference type="EMBL" id="CAJOBC010008527">
    <property type="protein sequence ID" value="CAF3964060.1"/>
    <property type="molecule type" value="Genomic_DNA"/>
</dbReference>
<evidence type="ECO:0000313" key="1">
    <source>
        <dbReference type="EMBL" id="CAF1199439.1"/>
    </source>
</evidence>
<dbReference type="Proteomes" id="UP000663829">
    <property type="component" value="Unassembled WGS sequence"/>
</dbReference>
<dbReference type="SUPFAM" id="SSF56399">
    <property type="entry name" value="ADP-ribosylation"/>
    <property type="match status" value="1"/>
</dbReference>
<name>A0A814WC95_9BILA</name>
<protein>
    <submittedName>
        <fullName evidence="1">Uncharacterized protein</fullName>
    </submittedName>
</protein>
<organism evidence="1 3">
    <name type="scientific">Didymodactylos carnosus</name>
    <dbReference type="NCBI Taxonomy" id="1234261"/>
    <lineage>
        <taxon>Eukaryota</taxon>
        <taxon>Metazoa</taxon>
        <taxon>Spiralia</taxon>
        <taxon>Gnathifera</taxon>
        <taxon>Rotifera</taxon>
        <taxon>Eurotatoria</taxon>
        <taxon>Bdelloidea</taxon>
        <taxon>Philodinida</taxon>
        <taxon>Philodinidae</taxon>
        <taxon>Didymodactylos</taxon>
    </lineage>
</organism>
<gene>
    <name evidence="1" type="ORF">GPM918_LOCUS23643</name>
    <name evidence="2" type="ORF">SRO942_LOCUS23642</name>
</gene>
<sequence>MIVSGALGQHMLPLIHDVPQLDSVYVLWENESSHEQWVKDWSKLKGAFTQIAPICDLLKQAVRQCDQDSISVSFVSATEASNRNFDQLDQSFMYTQILKEILLEIEYNEQSIKELAAYCRDHYLENPRELLIIDKFQREYHHQSPIWWYTYECFIYHMLNRALRTQEVDTIIKMGFFVRDLHRHIEQLHSEQFGDHLGRSFTVYRGQGRRIVPGTVRSGTQRRGESAPLSSVWINQV</sequence>
<dbReference type="AlphaFoldDB" id="A0A814WC95"/>
<accession>A0A814WC95</accession>
<keyword evidence="3" id="KW-1185">Reference proteome</keyword>
<evidence type="ECO:0000313" key="3">
    <source>
        <dbReference type="Proteomes" id="UP000663829"/>
    </source>
</evidence>
<evidence type="ECO:0000313" key="2">
    <source>
        <dbReference type="EMBL" id="CAF3964060.1"/>
    </source>
</evidence>